<dbReference type="EMBL" id="QRDZ01000012">
    <property type="protein sequence ID" value="RED76298.1"/>
    <property type="molecule type" value="Genomic_DNA"/>
</dbReference>
<dbReference type="InterPro" id="IPR002509">
    <property type="entry name" value="NODB_dom"/>
</dbReference>
<reference evidence="2 3" key="1">
    <citation type="submission" date="2018-07" db="EMBL/GenBank/DDBJ databases">
        <title>Genomic Encyclopedia of Type Strains, Phase III (KMG-III): the genomes of soil and plant-associated and newly described type strains.</title>
        <authorList>
            <person name="Whitman W."/>
        </authorList>
    </citation>
    <scope>NUCLEOTIDE SEQUENCE [LARGE SCALE GENOMIC DNA]</scope>
    <source>
        <strain evidence="2 3">CECT 7287</strain>
    </source>
</reference>
<dbReference type="InterPro" id="IPR050248">
    <property type="entry name" value="Polysacc_deacetylase_ArnD"/>
</dbReference>
<proteinExistence type="predicted"/>
<evidence type="ECO:0000313" key="3">
    <source>
        <dbReference type="Proteomes" id="UP000256977"/>
    </source>
</evidence>
<dbReference type="InterPro" id="IPR011330">
    <property type="entry name" value="Glyco_hydro/deAcase_b/a-brl"/>
</dbReference>
<organism evidence="2 3">
    <name type="scientific">Cohnella phaseoli</name>
    <dbReference type="NCBI Taxonomy" id="456490"/>
    <lineage>
        <taxon>Bacteria</taxon>
        <taxon>Bacillati</taxon>
        <taxon>Bacillota</taxon>
        <taxon>Bacilli</taxon>
        <taxon>Bacillales</taxon>
        <taxon>Paenibacillaceae</taxon>
        <taxon>Cohnella</taxon>
    </lineage>
</organism>
<dbReference type="PANTHER" id="PTHR10587">
    <property type="entry name" value="GLYCOSYL TRANSFERASE-RELATED"/>
    <property type="match status" value="1"/>
</dbReference>
<dbReference type="PROSITE" id="PS51677">
    <property type="entry name" value="NODB"/>
    <property type="match status" value="1"/>
</dbReference>
<dbReference type="GO" id="GO:0016810">
    <property type="term" value="F:hydrolase activity, acting on carbon-nitrogen (but not peptide) bonds"/>
    <property type="evidence" value="ECO:0007669"/>
    <property type="project" value="InterPro"/>
</dbReference>
<comment type="caution">
    <text evidence="2">The sequence shown here is derived from an EMBL/GenBank/DDBJ whole genome shotgun (WGS) entry which is preliminary data.</text>
</comment>
<name>A0A3D9JQJ4_9BACL</name>
<evidence type="ECO:0000259" key="1">
    <source>
        <dbReference type="PROSITE" id="PS51677"/>
    </source>
</evidence>
<dbReference type="CDD" id="cd10917">
    <property type="entry name" value="CE4_NodB_like_6s_7s"/>
    <property type="match status" value="1"/>
</dbReference>
<dbReference type="Proteomes" id="UP000256977">
    <property type="component" value="Unassembled WGS sequence"/>
</dbReference>
<gene>
    <name evidence="2" type="ORF">DFP98_11215</name>
</gene>
<keyword evidence="3" id="KW-1185">Reference proteome</keyword>
<dbReference type="RefSeq" id="WP_246016558.1">
    <property type="nucleotide sequence ID" value="NZ_QRDZ01000012.1"/>
</dbReference>
<protein>
    <submittedName>
        <fullName evidence="2">Polysaccharide deacetylase family sporulation protein PdaB</fullName>
    </submittedName>
</protein>
<sequence>MPVFKTATLIGMCLSIAVATSGYKEQHKEQPVRKTRAYYEEREEVVWEVPMKEKLIALTFDDGPNPVTTPKILDLLAANEVKSTFFVIGKRMDQYPDVVRREAKEGHEVANHTYSHLYLNRRISKQRLAEELARTEEQIVKLTGKHSSWFRPPGGFFNDSVIRTAREHGYTMVLWSWHQDTKDWSSPGTRKIVDRVLNNVRNGDIILFHDHVAGSMQTVQALETILPELRRRGYKMVTVSELIKHKKSNTMQGKPPA</sequence>
<dbReference type="Pfam" id="PF01522">
    <property type="entry name" value="Polysacc_deac_1"/>
    <property type="match status" value="1"/>
</dbReference>
<dbReference type="Gene3D" id="3.20.20.370">
    <property type="entry name" value="Glycoside hydrolase/deacetylase"/>
    <property type="match status" value="1"/>
</dbReference>
<dbReference type="GO" id="GO:0005975">
    <property type="term" value="P:carbohydrate metabolic process"/>
    <property type="evidence" value="ECO:0007669"/>
    <property type="project" value="InterPro"/>
</dbReference>
<accession>A0A3D9JQJ4</accession>
<evidence type="ECO:0000313" key="2">
    <source>
        <dbReference type="EMBL" id="RED76298.1"/>
    </source>
</evidence>
<dbReference type="AlphaFoldDB" id="A0A3D9JQJ4"/>
<dbReference type="SUPFAM" id="SSF88713">
    <property type="entry name" value="Glycoside hydrolase/deacetylase"/>
    <property type="match status" value="1"/>
</dbReference>
<feature type="domain" description="NodB homology" evidence="1">
    <location>
        <begin position="54"/>
        <end position="237"/>
    </location>
</feature>